<evidence type="ECO:0000256" key="1">
    <source>
        <dbReference type="SAM" id="MobiDB-lite"/>
    </source>
</evidence>
<evidence type="ECO:0000313" key="3">
    <source>
        <dbReference type="Proteomes" id="UP000706124"/>
    </source>
</evidence>
<protein>
    <submittedName>
        <fullName evidence="2">Uncharacterized protein</fullName>
    </submittedName>
</protein>
<organism evidence="2 3">
    <name type="scientific">Claviceps pazoutovae</name>
    <dbReference type="NCBI Taxonomy" id="1649127"/>
    <lineage>
        <taxon>Eukaryota</taxon>
        <taxon>Fungi</taxon>
        <taxon>Dikarya</taxon>
        <taxon>Ascomycota</taxon>
        <taxon>Pezizomycotina</taxon>
        <taxon>Sordariomycetes</taxon>
        <taxon>Hypocreomycetidae</taxon>
        <taxon>Hypocreales</taxon>
        <taxon>Clavicipitaceae</taxon>
        <taxon>Claviceps</taxon>
    </lineage>
</organism>
<gene>
    <name evidence="2" type="ORF">E4U60_001991</name>
</gene>
<dbReference type="AlphaFoldDB" id="A0A9P7SGC4"/>
<name>A0A9P7SGC4_9HYPO</name>
<dbReference type="Proteomes" id="UP000706124">
    <property type="component" value="Unassembled WGS sequence"/>
</dbReference>
<proteinExistence type="predicted"/>
<sequence length="87" mass="8891">MDLPIPFCAGIGVGAEPESDRQQRLLEAAGPLSTIDPAESTATTSNAAPPDHESLADELDIGQRIAILFSADDDGTGCVGAETSKHG</sequence>
<comment type="caution">
    <text evidence="2">The sequence shown here is derived from an EMBL/GenBank/DDBJ whole genome shotgun (WGS) entry which is preliminary data.</text>
</comment>
<reference evidence="2 3" key="1">
    <citation type="journal article" date="2020" name="bioRxiv">
        <title>Whole genome comparisons of ergot fungi reveals the divergence and evolution of species within the genus Claviceps are the result of varying mechanisms driving genome evolution and host range expansion.</title>
        <authorList>
            <person name="Wyka S.A."/>
            <person name="Mondo S.J."/>
            <person name="Liu M."/>
            <person name="Dettman J."/>
            <person name="Nalam V."/>
            <person name="Broders K.D."/>
        </authorList>
    </citation>
    <scope>NUCLEOTIDE SEQUENCE [LARGE SCALE GENOMIC DNA]</scope>
    <source>
        <strain evidence="2 3">CCC 1485</strain>
    </source>
</reference>
<accession>A0A9P7SGC4</accession>
<evidence type="ECO:0000313" key="2">
    <source>
        <dbReference type="EMBL" id="KAG5937281.1"/>
    </source>
</evidence>
<dbReference type="EMBL" id="SRPO01000188">
    <property type="protein sequence ID" value="KAG5937281.1"/>
    <property type="molecule type" value="Genomic_DNA"/>
</dbReference>
<feature type="region of interest" description="Disordered" evidence="1">
    <location>
        <begin position="31"/>
        <end position="53"/>
    </location>
</feature>
<dbReference type="OrthoDB" id="4958454at2759"/>
<keyword evidence="3" id="KW-1185">Reference proteome</keyword>